<feature type="region of interest" description="Disordered" evidence="1">
    <location>
        <begin position="1"/>
        <end position="40"/>
    </location>
</feature>
<dbReference type="AlphaFoldDB" id="A0A8J3B522"/>
<name>A0A8J3B522_9BURK</name>
<evidence type="ECO:0000256" key="1">
    <source>
        <dbReference type="SAM" id="MobiDB-lite"/>
    </source>
</evidence>
<accession>A0A8J3B522</accession>
<organism evidence="2 3">
    <name type="scientific">Oxalicibacterium solurbis</name>
    <dbReference type="NCBI Taxonomy" id="69280"/>
    <lineage>
        <taxon>Bacteria</taxon>
        <taxon>Pseudomonadati</taxon>
        <taxon>Pseudomonadota</taxon>
        <taxon>Betaproteobacteria</taxon>
        <taxon>Burkholderiales</taxon>
        <taxon>Oxalobacteraceae</taxon>
        <taxon>Oxalicibacterium</taxon>
    </lineage>
</organism>
<keyword evidence="3" id="KW-1185">Reference proteome</keyword>
<dbReference type="Proteomes" id="UP000627205">
    <property type="component" value="Unassembled WGS sequence"/>
</dbReference>
<comment type="caution">
    <text evidence="2">The sequence shown here is derived from an EMBL/GenBank/DDBJ whole genome shotgun (WGS) entry which is preliminary data.</text>
</comment>
<dbReference type="RefSeq" id="WP_188421542.1">
    <property type="nucleotide sequence ID" value="NZ_BMDP01000003.1"/>
</dbReference>
<feature type="compositionally biased region" description="Basic and acidic residues" evidence="1">
    <location>
        <begin position="9"/>
        <end position="20"/>
    </location>
</feature>
<sequence>MSKKNSGINDRHDESGEQSHVDGNSGLDNLIDGEALPDPPDVIDVAQARELQRRASTLTRTPTKRDSDIF</sequence>
<proteinExistence type="predicted"/>
<evidence type="ECO:0000313" key="3">
    <source>
        <dbReference type="Proteomes" id="UP000627205"/>
    </source>
</evidence>
<reference evidence="2" key="2">
    <citation type="submission" date="2020-09" db="EMBL/GenBank/DDBJ databases">
        <authorList>
            <person name="Sun Q."/>
            <person name="Sedlacek I."/>
        </authorList>
    </citation>
    <scope>NUCLEOTIDE SEQUENCE</scope>
    <source>
        <strain evidence="2">CCM 7664</strain>
    </source>
</reference>
<evidence type="ECO:0000313" key="2">
    <source>
        <dbReference type="EMBL" id="GGI54944.1"/>
    </source>
</evidence>
<reference evidence="2" key="1">
    <citation type="journal article" date="2014" name="Int. J. Syst. Evol. Microbiol.">
        <title>Complete genome sequence of Corynebacterium casei LMG S-19264T (=DSM 44701T), isolated from a smear-ripened cheese.</title>
        <authorList>
            <consortium name="US DOE Joint Genome Institute (JGI-PGF)"/>
            <person name="Walter F."/>
            <person name="Albersmeier A."/>
            <person name="Kalinowski J."/>
            <person name="Ruckert C."/>
        </authorList>
    </citation>
    <scope>NUCLEOTIDE SEQUENCE</scope>
    <source>
        <strain evidence="2">CCM 7664</strain>
    </source>
</reference>
<dbReference type="EMBL" id="BMDP01000003">
    <property type="protein sequence ID" value="GGI54944.1"/>
    <property type="molecule type" value="Genomic_DNA"/>
</dbReference>
<gene>
    <name evidence="2" type="ORF">GCM10011430_21180</name>
</gene>
<protein>
    <submittedName>
        <fullName evidence="2">Uncharacterized protein</fullName>
    </submittedName>
</protein>